<dbReference type="InterPro" id="IPR029063">
    <property type="entry name" value="SAM-dependent_MTases_sf"/>
</dbReference>
<evidence type="ECO:0000313" key="3">
    <source>
        <dbReference type="Proteomes" id="UP001430306"/>
    </source>
</evidence>
<proteinExistence type="predicted"/>
<keyword evidence="2" id="KW-0489">Methyltransferase</keyword>
<keyword evidence="3" id="KW-1185">Reference proteome</keyword>
<name>A0ABS8NLB2_9BACT</name>
<dbReference type="GO" id="GO:0008168">
    <property type="term" value="F:methyltransferase activity"/>
    <property type="evidence" value="ECO:0007669"/>
    <property type="project" value="UniProtKB-KW"/>
</dbReference>
<dbReference type="InterPro" id="IPR006342">
    <property type="entry name" value="FkbM_mtfrase"/>
</dbReference>
<dbReference type="PANTHER" id="PTHR34009:SF2">
    <property type="entry name" value="PROTEIN STAR"/>
    <property type="match status" value="1"/>
</dbReference>
<dbReference type="EMBL" id="JAJKFW010000025">
    <property type="protein sequence ID" value="MCC9643732.1"/>
    <property type="molecule type" value="Genomic_DNA"/>
</dbReference>
<evidence type="ECO:0000313" key="2">
    <source>
        <dbReference type="EMBL" id="MCC9643732.1"/>
    </source>
</evidence>
<feature type="domain" description="Methyltransferase FkbM" evidence="1">
    <location>
        <begin position="62"/>
        <end position="238"/>
    </location>
</feature>
<dbReference type="SUPFAM" id="SSF53335">
    <property type="entry name" value="S-adenosyl-L-methionine-dependent methyltransferases"/>
    <property type="match status" value="1"/>
</dbReference>
<keyword evidence="2" id="KW-0808">Transferase</keyword>
<sequence>MSNQLKQLKQAWRLCGSVANAFKGKVRTALGVRKPTKTCQIPELKSIVDETFREKQDRVFVEVGAYDGERFSNTSWLADAGWRGLYVEPSKQFSRWCRLRHMLNRVTVLNVAAGSEDAKATLQQIGSLSTMSQATFEEYDRITWAKQQVAKECKQQQTEVLRLDRILADQKIPRSFDILVVDVEGYEENVFSGFSLSQWKPKLIIVELCDIHPDFQDNRELVESARRVRQTILDAGYREKYADSINTVFEVEETSASVTATNNRIAA</sequence>
<dbReference type="Proteomes" id="UP001430306">
    <property type="component" value="Unassembled WGS sequence"/>
</dbReference>
<protein>
    <submittedName>
        <fullName evidence="2">FkbM family methyltransferase</fullName>
    </submittedName>
</protein>
<dbReference type="NCBIfam" id="TIGR01444">
    <property type="entry name" value="fkbM_fam"/>
    <property type="match status" value="1"/>
</dbReference>
<accession>A0ABS8NLB2</accession>
<organism evidence="2 3">
    <name type="scientific">Rhodopirellula halodulae</name>
    <dbReference type="NCBI Taxonomy" id="2894198"/>
    <lineage>
        <taxon>Bacteria</taxon>
        <taxon>Pseudomonadati</taxon>
        <taxon>Planctomycetota</taxon>
        <taxon>Planctomycetia</taxon>
        <taxon>Pirellulales</taxon>
        <taxon>Pirellulaceae</taxon>
        <taxon>Rhodopirellula</taxon>
    </lineage>
</organism>
<dbReference type="GO" id="GO:0032259">
    <property type="term" value="P:methylation"/>
    <property type="evidence" value="ECO:0007669"/>
    <property type="project" value="UniProtKB-KW"/>
</dbReference>
<dbReference type="Gene3D" id="3.40.50.150">
    <property type="entry name" value="Vaccinia Virus protein VP39"/>
    <property type="match status" value="1"/>
</dbReference>
<comment type="caution">
    <text evidence="2">The sequence shown here is derived from an EMBL/GenBank/DDBJ whole genome shotgun (WGS) entry which is preliminary data.</text>
</comment>
<dbReference type="PANTHER" id="PTHR34009">
    <property type="entry name" value="PROTEIN STAR"/>
    <property type="match status" value="1"/>
</dbReference>
<evidence type="ECO:0000259" key="1">
    <source>
        <dbReference type="Pfam" id="PF05050"/>
    </source>
</evidence>
<gene>
    <name evidence="2" type="ORF">LOC71_15710</name>
</gene>
<dbReference type="Pfam" id="PF05050">
    <property type="entry name" value="Methyltransf_21"/>
    <property type="match status" value="1"/>
</dbReference>
<dbReference type="RefSeq" id="WP_230274679.1">
    <property type="nucleotide sequence ID" value="NZ_JAJKFW010000025.1"/>
</dbReference>
<reference evidence="2" key="1">
    <citation type="submission" date="2021-11" db="EMBL/GenBank/DDBJ databases">
        <title>Genome sequence.</title>
        <authorList>
            <person name="Sun Q."/>
        </authorList>
    </citation>
    <scope>NUCLEOTIDE SEQUENCE</scope>
    <source>
        <strain evidence="2">JC740</strain>
    </source>
</reference>
<dbReference type="InterPro" id="IPR053202">
    <property type="entry name" value="EGF_Rcpt_Signaling_Reg"/>
</dbReference>